<dbReference type="GO" id="GO:0005634">
    <property type="term" value="C:nucleus"/>
    <property type="evidence" value="ECO:0007669"/>
    <property type="project" value="UniProtKB-SubCell"/>
</dbReference>
<keyword evidence="6" id="KW-0539">Nucleus</keyword>
<proteinExistence type="inferred from homology"/>
<feature type="coiled-coil region" evidence="8">
    <location>
        <begin position="14"/>
        <end position="41"/>
    </location>
</feature>
<sequence length="324" mass="36178">MDRGFAHVNAPMHAANMDFTMKELQRRVDEHERKLEAAQRSQRDLPSSAIAQARIITAALDEVTDSEPILPFPGSVLPALLALRRTHQTIEESRAFLSSHKPKVEQVRRQLETDRAGLRDQTLLTDALTAQIQALREELDSRADAAPEDGVRERLDALKQKKKRYDRETSRLMKAVTKFIDDPLAAMLAAEELGGPVVGDVMDIDAADLAAGFNAQGKLNKPKNGISQDKRQRRIDEIWGTVDGQTRQTEEEDEVTSAANEMKQLTEALLNSQTNADTDSSAAYVKLTRESAAARFLVRSKVAQFHPKDATRLRLVDFGRELDE</sequence>
<evidence type="ECO:0000256" key="4">
    <source>
        <dbReference type="ARBA" id="ARBA00022454"/>
    </source>
</evidence>
<comment type="caution">
    <text evidence="9">The sequence shown here is derived from an EMBL/GenBank/DDBJ whole genome shotgun (WGS) entry which is preliminary data.</text>
</comment>
<dbReference type="PANTHER" id="PTHR14401:SF6">
    <property type="entry name" value="CENTROMERE PROTEIN K"/>
    <property type="match status" value="1"/>
</dbReference>
<dbReference type="EMBL" id="JAGPNK010000001">
    <property type="protein sequence ID" value="KAH7328404.1"/>
    <property type="molecule type" value="Genomic_DNA"/>
</dbReference>
<feature type="coiled-coil region" evidence="8">
    <location>
        <begin position="118"/>
        <end position="175"/>
    </location>
</feature>
<name>A0A8K0T780_9HYPO</name>
<evidence type="ECO:0000256" key="6">
    <source>
        <dbReference type="ARBA" id="ARBA00023242"/>
    </source>
</evidence>
<dbReference type="Proteomes" id="UP000813444">
    <property type="component" value="Unassembled WGS sequence"/>
</dbReference>
<reference evidence="9" key="1">
    <citation type="journal article" date="2021" name="Nat. Commun.">
        <title>Genetic determinants of endophytism in the Arabidopsis root mycobiome.</title>
        <authorList>
            <person name="Mesny F."/>
            <person name="Miyauchi S."/>
            <person name="Thiergart T."/>
            <person name="Pickel B."/>
            <person name="Atanasova L."/>
            <person name="Karlsson M."/>
            <person name="Huettel B."/>
            <person name="Barry K.W."/>
            <person name="Haridas S."/>
            <person name="Chen C."/>
            <person name="Bauer D."/>
            <person name="Andreopoulos W."/>
            <person name="Pangilinan J."/>
            <person name="LaButti K."/>
            <person name="Riley R."/>
            <person name="Lipzen A."/>
            <person name="Clum A."/>
            <person name="Drula E."/>
            <person name="Henrissat B."/>
            <person name="Kohler A."/>
            <person name="Grigoriev I.V."/>
            <person name="Martin F.M."/>
            <person name="Hacquard S."/>
        </authorList>
    </citation>
    <scope>NUCLEOTIDE SEQUENCE</scope>
    <source>
        <strain evidence="9">MPI-CAGE-CH-0235</strain>
    </source>
</reference>
<keyword evidence="5 8" id="KW-0175">Coiled coil</keyword>
<evidence type="ECO:0000256" key="1">
    <source>
        <dbReference type="ARBA" id="ARBA00004123"/>
    </source>
</evidence>
<evidence type="ECO:0000256" key="7">
    <source>
        <dbReference type="ARBA" id="ARBA00023328"/>
    </source>
</evidence>
<keyword evidence="10" id="KW-1185">Reference proteome</keyword>
<dbReference type="OrthoDB" id="9445768at2759"/>
<gene>
    <name evidence="9" type="ORF">B0I35DRAFT_473122</name>
</gene>
<evidence type="ECO:0000256" key="3">
    <source>
        <dbReference type="ARBA" id="ARBA00005795"/>
    </source>
</evidence>
<comment type="similarity">
    <text evidence="3">Belongs to the CENP-K/MCM22 family.</text>
</comment>
<dbReference type="GO" id="GO:0000775">
    <property type="term" value="C:chromosome, centromeric region"/>
    <property type="evidence" value="ECO:0007669"/>
    <property type="project" value="UniProtKB-SubCell"/>
</dbReference>
<protein>
    <submittedName>
        <fullName evidence="9">Uncharacterized protein</fullName>
    </submittedName>
</protein>
<keyword evidence="7" id="KW-0137">Centromere</keyword>
<dbReference type="AlphaFoldDB" id="A0A8K0T780"/>
<evidence type="ECO:0000256" key="5">
    <source>
        <dbReference type="ARBA" id="ARBA00023054"/>
    </source>
</evidence>
<comment type="subcellular location">
    <subcellularLocation>
        <location evidence="2">Chromosome</location>
        <location evidence="2">Centromere</location>
    </subcellularLocation>
    <subcellularLocation>
        <location evidence="1">Nucleus</location>
    </subcellularLocation>
</comment>
<dbReference type="GO" id="GO:0000070">
    <property type="term" value="P:mitotic sister chromatid segregation"/>
    <property type="evidence" value="ECO:0007669"/>
    <property type="project" value="TreeGrafter"/>
</dbReference>
<evidence type="ECO:0000313" key="9">
    <source>
        <dbReference type="EMBL" id="KAH7328404.1"/>
    </source>
</evidence>
<dbReference type="InterPro" id="IPR020993">
    <property type="entry name" value="Centromere_CenpK"/>
</dbReference>
<evidence type="ECO:0000313" key="10">
    <source>
        <dbReference type="Proteomes" id="UP000813444"/>
    </source>
</evidence>
<dbReference type="GO" id="GO:0051382">
    <property type="term" value="P:kinetochore assembly"/>
    <property type="evidence" value="ECO:0007669"/>
    <property type="project" value="InterPro"/>
</dbReference>
<organism evidence="9 10">
    <name type="scientific">Stachybotrys elegans</name>
    <dbReference type="NCBI Taxonomy" id="80388"/>
    <lineage>
        <taxon>Eukaryota</taxon>
        <taxon>Fungi</taxon>
        <taxon>Dikarya</taxon>
        <taxon>Ascomycota</taxon>
        <taxon>Pezizomycotina</taxon>
        <taxon>Sordariomycetes</taxon>
        <taxon>Hypocreomycetidae</taxon>
        <taxon>Hypocreales</taxon>
        <taxon>Stachybotryaceae</taxon>
        <taxon>Stachybotrys</taxon>
    </lineage>
</organism>
<accession>A0A8K0T780</accession>
<keyword evidence="4" id="KW-0158">Chromosome</keyword>
<dbReference type="PANTHER" id="PTHR14401">
    <property type="entry name" value="CENTROMERE PROTEIN K"/>
    <property type="match status" value="1"/>
</dbReference>
<evidence type="ECO:0000256" key="8">
    <source>
        <dbReference type="SAM" id="Coils"/>
    </source>
</evidence>
<evidence type="ECO:0000256" key="2">
    <source>
        <dbReference type="ARBA" id="ARBA00004584"/>
    </source>
</evidence>